<feature type="chain" id="PRO_5014888955" evidence="1">
    <location>
        <begin position="21"/>
        <end position="76"/>
    </location>
</feature>
<sequence>MLLLMLLLILWLRRFNRCKAIDQLLQPTITSPGITALVLFECWPPLWGMFAQEHINTLPKNQTQIHTLNQPLNNAN</sequence>
<dbReference type="AlphaFoldDB" id="A0A2M4CCV5"/>
<organism evidence="2">
    <name type="scientific">Anopheles marajoara</name>
    <dbReference type="NCBI Taxonomy" id="58244"/>
    <lineage>
        <taxon>Eukaryota</taxon>
        <taxon>Metazoa</taxon>
        <taxon>Ecdysozoa</taxon>
        <taxon>Arthropoda</taxon>
        <taxon>Hexapoda</taxon>
        <taxon>Insecta</taxon>
        <taxon>Pterygota</taxon>
        <taxon>Neoptera</taxon>
        <taxon>Endopterygota</taxon>
        <taxon>Diptera</taxon>
        <taxon>Nematocera</taxon>
        <taxon>Culicoidea</taxon>
        <taxon>Culicidae</taxon>
        <taxon>Anophelinae</taxon>
        <taxon>Anopheles</taxon>
    </lineage>
</organism>
<keyword evidence="1" id="KW-0732">Signal</keyword>
<reference evidence="2" key="1">
    <citation type="submission" date="2018-01" db="EMBL/GenBank/DDBJ databases">
        <title>An insight into the sialome of Amazonian anophelines.</title>
        <authorList>
            <person name="Ribeiro J.M."/>
            <person name="Scarpassa V."/>
            <person name="Calvo E."/>
        </authorList>
    </citation>
    <scope>NUCLEOTIDE SEQUENCE</scope>
    <source>
        <tissue evidence="2">Salivary glands</tissue>
    </source>
</reference>
<evidence type="ECO:0000256" key="1">
    <source>
        <dbReference type="SAM" id="SignalP"/>
    </source>
</evidence>
<accession>A0A2M4CCV5</accession>
<feature type="signal peptide" evidence="1">
    <location>
        <begin position="1"/>
        <end position="20"/>
    </location>
</feature>
<proteinExistence type="predicted"/>
<name>A0A2M4CCV5_9DIPT</name>
<dbReference type="EMBL" id="GGFJ01013850">
    <property type="protein sequence ID" value="MBW62991.1"/>
    <property type="molecule type" value="Transcribed_RNA"/>
</dbReference>
<protein>
    <submittedName>
        <fullName evidence="2">Putative secreted protein</fullName>
    </submittedName>
</protein>
<evidence type="ECO:0000313" key="2">
    <source>
        <dbReference type="EMBL" id="MBW62991.1"/>
    </source>
</evidence>